<keyword evidence="2" id="KW-0238">DNA-binding</keyword>
<dbReference type="Pfam" id="PF07729">
    <property type="entry name" value="FCD"/>
    <property type="match status" value="1"/>
</dbReference>
<evidence type="ECO:0000256" key="3">
    <source>
        <dbReference type="ARBA" id="ARBA00023163"/>
    </source>
</evidence>
<protein>
    <submittedName>
        <fullName evidence="6">L-lactate dehydrogenase operon regulatory protein</fullName>
    </submittedName>
</protein>
<evidence type="ECO:0000256" key="4">
    <source>
        <dbReference type="SAM" id="MobiDB-lite"/>
    </source>
</evidence>
<gene>
    <name evidence="6" type="primary">lldR</name>
    <name evidence="6" type="ORF">XFLAVUS301_07600</name>
</gene>
<accession>A0A9W6CFI8</accession>
<keyword evidence="3" id="KW-0804">Transcription</keyword>
<comment type="caution">
    <text evidence="6">The sequence shown here is derived from an EMBL/GenBank/DDBJ whole genome shotgun (WGS) entry which is preliminary data.</text>
</comment>
<dbReference type="Gene3D" id="1.10.10.10">
    <property type="entry name" value="Winged helix-like DNA-binding domain superfamily/Winged helix DNA-binding domain"/>
    <property type="match status" value="1"/>
</dbReference>
<feature type="domain" description="HTH gntR-type" evidence="5">
    <location>
        <begin position="5"/>
        <end position="73"/>
    </location>
</feature>
<dbReference type="GO" id="GO:0003677">
    <property type="term" value="F:DNA binding"/>
    <property type="evidence" value="ECO:0007669"/>
    <property type="project" value="UniProtKB-KW"/>
</dbReference>
<dbReference type="PRINTS" id="PR00035">
    <property type="entry name" value="HTHGNTR"/>
</dbReference>
<dbReference type="InterPro" id="IPR036390">
    <property type="entry name" value="WH_DNA-bd_sf"/>
</dbReference>
<dbReference type="AlphaFoldDB" id="A0A9W6CFI8"/>
<evidence type="ECO:0000256" key="1">
    <source>
        <dbReference type="ARBA" id="ARBA00023015"/>
    </source>
</evidence>
<name>A0A9W6CFI8_XANFL</name>
<feature type="region of interest" description="Disordered" evidence="4">
    <location>
        <begin position="236"/>
        <end position="259"/>
    </location>
</feature>
<organism evidence="6 7">
    <name type="scientific">Xanthobacter flavus</name>
    <dbReference type="NCBI Taxonomy" id="281"/>
    <lineage>
        <taxon>Bacteria</taxon>
        <taxon>Pseudomonadati</taxon>
        <taxon>Pseudomonadota</taxon>
        <taxon>Alphaproteobacteria</taxon>
        <taxon>Hyphomicrobiales</taxon>
        <taxon>Xanthobacteraceae</taxon>
        <taxon>Xanthobacter</taxon>
    </lineage>
</organism>
<dbReference type="InterPro" id="IPR036388">
    <property type="entry name" value="WH-like_DNA-bd_sf"/>
</dbReference>
<dbReference type="SMART" id="SM00345">
    <property type="entry name" value="HTH_GNTR"/>
    <property type="match status" value="1"/>
</dbReference>
<dbReference type="SMART" id="SM00895">
    <property type="entry name" value="FCD"/>
    <property type="match status" value="1"/>
</dbReference>
<dbReference type="InterPro" id="IPR000524">
    <property type="entry name" value="Tscrpt_reg_HTH_GntR"/>
</dbReference>
<dbReference type="InterPro" id="IPR008920">
    <property type="entry name" value="TF_FadR/GntR_C"/>
</dbReference>
<dbReference type="PANTHER" id="PTHR43537:SF18">
    <property type="entry name" value="L-LACTATE DEHYDROGENASE OPERON REGULATORY PROTEIN-RELATED"/>
    <property type="match status" value="1"/>
</dbReference>
<dbReference type="PANTHER" id="PTHR43537">
    <property type="entry name" value="TRANSCRIPTIONAL REGULATOR, GNTR FAMILY"/>
    <property type="match status" value="1"/>
</dbReference>
<dbReference type="GO" id="GO:0003700">
    <property type="term" value="F:DNA-binding transcription factor activity"/>
    <property type="evidence" value="ECO:0007669"/>
    <property type="project" value="InterPro"/>
</dbReference>
<dbReference type="Proteomes" id="UP001144397">
    <property type="component" value="Unassembled WGS sequence"/>
</dbReference>
<evidence type="ECO:0000313" key="6">
    <source>
        <dbReference type="EMBL" id="GLI21086.1"/>
    </source>
</evidence>
<evidence type="ECO:0000256" key="2">
    <source>
        <dbReference type="ARBA" id="ARBA00023125"/>
    </source>
</evidence>
<dbReference type="SUPFAM" id="SSF48008">
    <property type="entry name" value="GntR ligand-binding domain-like"/>
    <property type="match status" value="1"/>
</dbReference>
<proteinExistence type="predicted"/>
<sequence length="259" mass="27885">MPHGSRPLADLTDTIEALIAERGLQPGARLPAERALAAELNVSRPTLREAIRHLASRGRLVSRRGGGTYVAAPADAPLAQALGPLAAEAAGEPGYWHDVMEIRKSLDADMAFHAALRAGPQDKANLQAALENVISAGATDAATQAKADSAFHMAVAEASHNAVMRQVMAGLFDLLRHSISRSLEKLYLIASTAQALDDQHRAIAAAIIAGRPEEARKAALLHLEFVEETLREIEDDAARRRRSSRVAQRQNQQEKELTP</sequence>
<keyword evidence="1" id="KW-0805">Transcription regulation</keyword>
<dbReference type="EMBL" id="BSDO01000001">
    <property type="protein sequence ID" value="GLI21086.1"/>
    <property type="molecule type" value="Genomic_DNA"/>
</dbReference>
<evidence type="ECO:0000313" key="7">
    <source>
        <dbReference type="Proteomes" id="UP001144397"/>
    </source>
</evidence>
<dbReference type="Pfam" id="PF00392">
    <property type="entry name" value="GntR"/>
    <property type="match status" value="1"/>
</dbReference>
<dbReference type="CDD" id="cd07377">
    <property type="entry name" value="WHTH_GntR"/>
    <property type="match status" value="1"/>
</dbReference>
<dbReference type="InterPro" id="IPR011711">
    <property type="entry name" value="GntR_C"/>
</dbReference>
<dbReference type="PROSITE" id="PS50949">
    <property type="entry name" value="HTH_GNTR"/>
    <property type="match status" value="1"/>
</dbReference>
<dbReference type="Gene3D" id="1.20.120.530">
    <property type="entry name" value="GntR ligand-binding domain-like"/>
    <property type="match status" value="1"/>
</dbReference>
<reference evidence="6" key="1">
    <citation type="submission" date="2022-12" db="EMBL/GenBank/DDBJ databases">
        <title>Reference genome sequencing for broad-spectrum identification of bacterial and archaeal isolates by mass spectrometry.</title>
        <authorList>
            <person name="Sekiguchi Y."/>
            <person name="Tourlousse D.M."/>
        </authorList>
    </citation>
    <scope>NUCLEOTIDE SEQUENCE</scope>
    <source>
        <strain evidence="6">301</strain>
    </source>
</reference>
<evidence type="ECO:0000259" key="5">
    <source>
        <dbReference type="PROSITE" id="PS50949"/>
    </source>
</evidence>
<dbReference type="SUPFAM" id="SSF46785">
    <property type="entry name" value="Winged helix' DNA-binding domain"/>
    <property type="match status" value="1"/>
</dbReference>